<reference evidence="1" key="1">
    <citation type="submission" date="2021-01" db="EMBL/GenBank/DDBJ databases">
        <authorList>
            <person name="Corre E."/>
            <person name="Pelletier E."/>
            <person name="Niang G."/>
            <person name="Scheremetjew M."/>
            <person name="Finn R."/>
            <person name="Kale V."/>
            <person name="Holt S."/>
            <person name="Cochrane G."/>
            <person name="Meng A."/>
            <person name="Brown T."/>
            <person name="Cohen L."/>
        </authorList>
    </citation>
    <scope>NUCLEOTIDE SEQUENCE</scope>
    <source>
        <strain evidence="1">CCMP1594</strain>
    </source>
</reference>
<name>A0A7S4GDJ8_9EUGL</name>
<accession>A0A7S4GDJ8</accession>
<organism evidence="1">
    <name type="scientific">Eutreptiella gymnastica</name>
    <dbReference type="NCBI Taxonomy" id="73025"/>
    <lineage>
        <taxon>Eukaryota</taxon>
        <taxon>Discoba</taxon>
        <taxon>Euglenozoa</taxon>
        <taxon>Euglenida</taxon>
        <taxon>Spirocuta</taxon>
        <taxon>Euglenophyceae</taxon>
        <taxon>Eutreptiales</taxon>
        <taxon>Eutreptiaceae</taxon>
        <taxon>Eutreptiella</taxon>
    </lineage>
</organism>
<proteinExistence type="predicted"/>
<evidence type="ECO:0000313" key="1">
    <source>
        <dbReference type="EMBL" id="CAE0833581.1"/>
    </source>
</evidence>
<sequence>MAVEVEAVETDRAASIPHDLLTSLLQSKMPNSTLVRAAGKLWRRQCEVFPWGDHFPHRVWHIKTAKVPSCKDVLQRGTLWFSLSQSCNNGLLGYQLATKPSYKCYATPVLKYGHLKCCGTVSLVHAPRAQV</sequence>
<dbReference type="AlphaFoldDB" id="A0A7S4GDJ8"/>
<gene>
    <name evidence="1" type="ORF">EGYM00163_LOCUS44877</name>
</gene>
<dbReference type="EMBL" id="HBJA01130595">
    <property type="protein sequence ID" value="CAE0833581.1"/>
    <property type="molecule type" value="Transcribed_RNA"/>
</dbReference>
<protein>
    <submittedName>
        <fullName evidence="1">Uncharacterized protein</fullName>
    </submittedName>
</protein>